<evidence type="ECO:0000259" key="7">
    <source>
        <dbReference type="Pfam" id="PF00042"/>
    </source>
</evidence>
<evidence type="ECO:0000256" key="1">
    <source>
        <dbReference type="ARBA" id="ARBA00022448"/>
    </source>
</evidence>
<dbReference type="AlphaFoldDB" id="A0A8R1TL95"/>
<dbReference type="InterPro" id="IPR000971">
    <property type="entry name" value="Globin"/>
</dbReference>
<dbReference type="Pfam" id="PF00042">
    <property type="entry name" value="Globin"/>
    <property type="match status" value="1"/>
</dbReference>
<dbReference type="Proteomes" id="UP000024404">
    <property type="component" value="Unassembled WGS sequence"/>
</dbReference>
<sequence>MGNYHAAVHNHHHFDFVDSSDNEIRRLSTPLSSKLQQNLCHSRKTFMDDKSDIMSTKNTSTPSISGDNIKITKYQSLDNPNVIQRSRVLPGPSTGKKTKFLSRNNAITMEDEEKRLKFISTHGSLTMRSFETGHVSDVEVTMKPLKDRSRSVSPLKQLKTYSFRSIASEESILSEIQQELIRQSWQTISGKLEVTEQCFGFFVYRRVFERNASLKQVFHVEEYDSLESVPNEHSIFRQMRLFTNLISLAVRHVDELETEIAPAVFRYGQRHYKFAAESFNEETVRLFCSQVVCTVVDLLETDIDPSCMEAWIDMMRYIGCKLLDGFNYVRLSCNKKLSINTSDHIFYVL</sequence>
<dbReference type="GO" id="GO:0046872">
    <property type="term" value="F:metal ion binding"/>
    <property type="evidence" value="ECO:0007669"/>
    <property type="project" value="UniProtKB-KW"/>
</dbReference>
<evidence type="ECO:0000256" key="6">
    <source>
        <dbReference type="RuleBase" id="RU000356"/>
    </source>
</evidence>
<dbReference type="PANTHER" id="PTHR46458">
    <property type="entry name" value="BLR2807 PROTEIN"/>
    <property type="match status" value="1"/>
</dbReference>
<dbReference type="InterPro" id="IPR012292">
    <property type="entry name" value="Globin/Proto"/>
</dbReference>
<dbReference type="Gene3D" id="1.10.490.10">
    <property type="entry name" value="Globins"/>
    <property type="match status" value="1"/>
</dbReference>
<keyword evidence="2 6" id="KW-0349">Heme</keyword>
<dbReference type="SUPFAM" id="SSF46458">
    <property type="entry name" value="Globin-like"/>
    <property type="match status" value="1"/>
</dbReference>
<evidence type="ECO:0000256" key="3">
    <source>
        <dbReference type="ARBA" id="ARBA00022621"/>
    </source>
</evidence>
<dbReference type="EnsemblMetazoa" id="OVOC11629.1">
    <property type="protein sequence ID" value="OVOC11629.1"/>
    <property type="gene ID" value="WBGene00248438"/>
</dbReference>
<dbReference type="GO" id="GO:0005344">
    <property type="term" value="F:oxygen carrier activity"/>
    <property type="evidence" value="ECO:0007669"/>
    <property type="project" value="UniProtKB-KW"/>
</dbReference>
<keyword evidence="3 6" id="KW-0561">Oxygen transport</keyword>
<dbReference type="InterPro" id="IPR050532">
    <property type="entry name" value="Globin-like_OT"/>
</dbReference>
<evidence type="ECO:0000313" key="9">
    <source>
        <dbReference type="Proteomes" id="UP000024404"/>
    </source>
</evidence>
<protein>
    <submittedName>
        <fullName evidence="8">GLOBIN domain-containing protein</fullName>
    </submittedName>
</protein>
<evidence type="ECO:0000256" key="2">
    <source>
        <dbReference type="ARBA" id="ARBA00022617"/>
    </source>
</evidence>
<dbReference type="EMBL" id="CMVM020000001">
    <property type="status" value="NOT_ANNOTATED_CDS"/>
    <property type="molecule type" value="Genomic_DNA"/>
</dbReference>
<keyword evidence="9" id="KW-1185">Reference proteome</keyword>
<reference evidence="8" key="2">
    <citation type="submission" date="2022-06" db="UniProtKB">
        <authorList>
            <consortium name="EnsemblMetazoa"/>
        </authorList>
    </citation>
    <scope>IDENTIFICATION</scope>
</reference>
<accession>A0A8R1TL95</accession>
<dbReference type="CDD" id="cd01040">
    <property type="entry name" value="Mb-like"/>
    <property type="match status" value="1"/>
</dbReference>
<dbReference type="PANTHER" id="PTHR46458:SF1">
    <property type="entry name" value="GEO09476P1"/>
    <property type="match status" value="1"/>
</dbReference>
<dbReference type="InterPro" id="IPR044399">
    <property type="entry name" value="Mb-like_M"/>
</dbReference>
<keyword evidence="4" id="KW-0479">Metal-binding</keyword>
<evidence type="ECO:0000313" key="8">
    <source>
        <dbReference type="EnsemblMetazoa" id="OVOC11629.1"/>
    </source>
</evidence>
<name>A0A8R1TL95_ONCVO</name>
<dbReference type="GO" id="GO:0020037">
    <property type="term" value="F:heme binding"/>
    <property type="evidence" value="ECO:0007669"/>
    <property type="project" value="InterPro"/>
</dbReference>
<feature type="domain" description="Globin" evidence="7">
    <location>
        <begin position="203"/>
        <end position="318"/>
    </location>
</feature>
<evidence type="ECO:0000256" key="5">
    <source>
        <dbReference type="ARBA" id="ARBA00023004"/>
    </source>
</evidence>
<keyword evidence="5" id="KW-0408">Iron</keyword>
<reference evidence="9" key="1">
    <citation type="submission" date="2013-10" db="EMBL/GenBank/DDBJ databases">
        <title>Genome sequencing of Onchocerca volvulus.</title>
        <authorList>
            <person name="Cotton J."/>
            <person name="Tsai J."/>
            <person name="Stanley E."/>
            <person name="Tracey A."/>
            <person name="Holroyd N."/>
            <person name="Lustigman S."/>
            <person name="Berriman M."/>
        </authorList>
    </citation>
    <scope>NUCLEOTIDE SEQUENCE</scope>
</reference>
<dbReference type="InterPro" id="IPR009050">
    <property type="entry name" value="Globin-like_sf"/>
</dbReference>
<proteinExistence type="inferred from homology"/>
<dbReference type="GO" id="GO:0019825">
    <property type="term" value="F:oxygen binding"/>
    <property type="evidence" value="ECO:0007669"/>
    <property type="project" value="InterPro"/>
</dbReference>
<comment type="similarity">
    <text evidence="6">Belongs to the globin family.</text>
</comment>
<keyword evidence="1 6" id="KW-0813">Transport</keyword>
<organism evidence="8 9">
    <name type="scientific">Onchocerca volvulus</name>
    <dbReference type="NCBI Taxonomy" id="6282"/>
    <lineage>
        <taxon>Eukaryota</taxon>
        <taxon>Metazoa</taxon>
        <taxon>Ecdysozoa</taxon>
        <taxon>Nematoda</taxon>
        <taxon>Chromadorea</taxon>
        <taxon>Rhabditida</taxon>
        <taxon>Spirurina</taxon>
        <taxon>Spiruromorpha</taxon>
        <taxon>Filarioidea</taxon>
        <taxon>Onchocercidae</taxon>
        <taxon>Onchocerca</taxon>
    </lineage>
</organism>
<evidence type="ECO:0000256" key="4">
    <source>
        <dbReference type="ARBA" id="ARBA00022723"/>
    </source>
</evidence>